<feature type="domain" description="Acyl-CoA dehydrogenase/oxidase C-terminal" evidence="6">
    <location>
        <begin position="233"/>
        <end position="397"/>
    </location>
</feature>
<evidence type="ECO:0000256" key="5">
    <source>
        <dbReference type="ARBA" id="ARBA00023002"/>
    </source>
</evidence>
<dbReference type="GO" id="GO:0005886">
    <property type="term" value="C:plasma membrane"/>
    <property type="evidence" value="ECO:0007669"/>
    <property type="project" value="TreeGrafter"/>
</dbReference>
<dbReference type="InterPro" id="IPR009075">
    <property type="entry name" value="AcylCo_DH/oxidase_C"/>
</dbReference>
<evidence type="ECO:0000313" key="10">
    <source>
        <dbReference type="Proteomes" id="UP000532440"/>
    </source>
</evidence>
<dbReference type="InterPro" id="IPR052161">
    <property type="entry name" value="Mycobact_Acyl-CoA_DH"/>
</dbReference>
<dbReference type="EMBL" id="JACHGB010000005">
    <property type="protein sequence ID" value="MBB5272810.1"/>
    <property type="molecule type" value="Genomic_DNA"/>
</dbReference>
<comment type="caution">
    <text evidence="9">The sequence shown here is derived from an EMBL/GenBank/DDBJ whole genome shotgun (WGS) entry which is preliminary data.</text>
</comment>
<dbReference type="RefSeq" id="WP_183968696.1">
    <property type="nucleotide sequence ID" value="NZ_BAABEW010000012.1"/>
</dbReference>
<dbReference type="InterPro" id="IPR009100">
    <property type="entry name" value="AcylCoA_DH/oxidase_NM_dom_sf"/>
</dbReference>
<dbReference type="Proteomes" id="UP000532440">
    <property type="component" value="Unassembled WGS sequence"/>
</dbReference>
<keyword evidence="5 9" id="KW-0560">Oxidoreductase</keyword>
<dbReference type="Pfam" id="PF00441">
    <property type="entry name" value="Acyl-CoA_dh_1"/>
    <property type="match status" value="1"/>
</dbReference>
<feature type="domain" description="Acyl-CoA oxidase/dehydrogenase middle" evidence="7">
    <location>
        <begin position="127"/>
        <end position="221"/>
    </location>
</feature>
<feature type="domain" description="Acyl-CoA dehydrogenase/oxidase N-terminal" evidence="8">
    <location>
        <begin position="6"/>
        <end position="122"/>
    </location>
</feature>
<comment type="cofactor">
    <cofactor evidence="1">
        <name>FAD</name>
        <dbReference type="ChEBI" id="CHEBI:57692"/>
    </cofactor>
</comment>
<evidence type="ECO:0000259" key="8">
    <source>
        <dbReference type="Pfam" id="PF02771"/>
    </source>
</evidence>
<dbReference type="InterPro" id="IPR036250">
    <property type="entry name" value="AcylCo_DH-like_C"/>
</dbReference>
<name>A0A7W8HIR2_9BURK</name>
<dbReference type="AlphaFoldDB" id="A0A7W8HIR2"/>
<dbReference type="InterPro" id="IPR037069">
    <property type="entry name" value="AcylCoA_DH/ox_N_sf"/>
</dbReference>
<protein>
    <submittedName>
        <fullName evidence="9">Acyl-CoA dehydrogenase</fullName>
        <ecNumber evidence="9">1.3.8.7</ecNumber>
    </submittedName>
</protein>
<dbReference type="Pfam" id="PF02770">
    <property type="entry name" value="Acyl-CoA_dh_M"/>
    <property type="match status" value="1"/>
</dbReference>
<evidence type="ECO:0000259" key="6">
    <source>
        <dbReference type="Pfam" id="PF00441"/>
    </source>
</evidence>
<dbReference type="InterPro" id="IPR013786">
    <property type="entry name" value="AcylCoA_DH/ox_N"/>
</dbReference>
<dbReference type="Pfam" id="PF02771">
    <property type="entry name" value="Acyl-CoA_dh_N"/>
    <property type="match status" value="1"/>
</dbReference>
<proteinExistence type="inferred from homology"/>
<evidence type="ECO:0000256" key="1">
    <source>
        <dbReference type="ARBA" id="ARBA00001974"/>
    </source>
</evidence>
<dbReference type="Gene3D" id="1.20.140.10">
    <property type="entry name" value="Butyryl-CoA Dehydrogenase, subunit A, domain 3"/>
    <property type="match status" value="1"/>
</dbReference>
<dbReference type="PANTHER" id="PTHR43292:SF3">
    <property type="entry name" value="ACYL-COA DEHYDROGENASE FADE29"/>
    <property type="match status" value="1"/>
</dbReference>
<dbReference type="EC" id="1.3.8.7" evidence="9"/>
<keyword evidence="10" id="KW-1185">Reference proteome</keyword>
<sequence length="400" mass="44278">MMWSLSPEDQAFRDEVRSFLDAELTDELRTEGRRSSGIYADYGPGIAWHRILARRGWSVPHWPVEHGGTGWTPMQHYIFAAELAGADAPPLAPNAVKMVAPVIIAFGTDEQKQRWLPGIRDGIDYWAQGYSEPGSGSDLASLQTRAVRDGDHYVINGTKIWTTHAHWSNRMFCLVRTDPSAKPQRGISFLCFDLDTPGITIRPIVSISGDHELNQVFFDDVRVPLSSLVGQENDGWTVAKYLLQHERGGAWAPRLRARLRRLRRAAETAFAGLPGDILERSDMNLKLADAECRIDAMQAMEMEALAAQARGAPPGGIGPSMNKILGTEMKQRITELGIEISGRYAVARVAMPDCAAHELTLDEEPVFNMSAYLNDRAASIYAGSNEVQRNIIAQQLLAGR</sequence>
<evidence type="ECO:0000256" key="3">
    <source>
        <dbReference type="ARBA" id="ARBA00022630"/>
    </source>
</evidence>
<evidence type="ECO:0000256" key="4">
    <source>
        <dbReference type="ARBA" id="ARBA00022827"/>
    </source>
</evidence>
<organism evidence="9 10">
    <name type="scientific">Quisquiliibacterium transsilvanicum</name>
    <dbReference type="NCBI Taxonomy" id="1549638"/>
    <lineage>
        <taxon>Bacteria</taxon>
        <taxon>Pseudomonadati</taxon>
        <taxon>Pseudomonadota</taxon>
        <taxon>Betaproteobacteria</taxon>
        <taxon>Burkholderiales</taxon>
        <taxon>Burkholderiaceae</taxon>
        <taxon>Quisquiliibacterium</taxon>
    </lineage>
</organism>
<evidence type="ECO:0000313" key="9">
    <source>
        <dbReference type="EMBL" id="MBB5272810.1"/>
    </source>
</evidence>
<evidence type="ECO:0000256" key="2">
    <source>
        <dbReference type="ARBA" id="ARBA00009347"/>
    </source>
</evidence>
<accession>A0A7W8HIR2</accession>
<dbReference type="SUPFAM" id="SSF56645">
    <property type="entry name" value="Acyl-CoA dehydrogenase NM domain-like"/>
    <property type="match status" value="1"/>
</dbReference>
<dbReference type="InterPro" id="IPR046373">
    <property type="entry name" value="Acyl-CoA_Oxase/DH_mid-dom_sf"/>
</dbReference>
<dbReference type="Gene3D" id="2.40.110.10">
    <property type="entry name" value="Butyryl-CoA Dehydrogenase, subunit A, domain 2"/>
    <property type="match status" value="1"/>
</dbReference>
<dbReference type="InterPro" id="IPR006091">
    <property type="entry name" value="Acyl-CoA_Oxase/DH_mid-dom"/>
</dbReference>
<gene>
    <name evidence="9" type="ORF">HNQ70_002833</name>
</gene>
<keyword evidence="4" id="KW-0274">FAD</keyword>
<keyword evidence="3" id="KW-0285">Flavoprotein</keyword>
<dbReference type="GO" id="GO:0050660">
    <property type="term" value="F:flavin adenine dinucleotide binding"/>
    <property type="evidence" value="ECO:0007669"/>
    <property type="project" value="InterPro"/>
</dbReference>
<evidence type="ECO:0000259" key="7">
    <source>
        <dbReference type="Pfam" id="PF02770"/>
    </source>
</evidence>
<dbReference type="PANTHER" id="PTHR43292">
    <property type="entry name" value="ACYL-COA DEHYDROGENASE"/>
    <property type="match status" value="1"/>
</dbReference>
<comment type="similarity">
    <text evidence="2">Belongs to the acyl-CoA dehydrogenase family.</text>
</comment>
<dbReference type="SUPFAM" id="SSF47203">
    <property type="entry name" value="Acyl-CoA dehydrogenase C-terminal domain-like"/>
    <property type="match status" value="1"/>
</dbReference>
<reference evidence="9 10" key="1">
    <citation type="submission" date="2020-08" db="EMBL/GenBank/DDBJ databases">
        <title>Genomic Encyclopedia of Type Strains, Phase IV (KMG-IV): sequencing the most valuable type-strain genomes for metagenomic binning, comparative biology and taxonomic classification.</title>
        <authorList>
            <person name="Goeker M."/>
        </authorList>
    </citation>
    <scope>NUCLEOTIDE SEQUENCE [LARGE SCALE GENOMIC DNA]</scope>
    <source>
        <strain evidence="9 10">DSM 29781</strain>
    </source>
</reference>
<dbReference type="FunFam" id="2.40.110.10:FF:000011">
    <property type="entry name" value="Acyl-CoA dehydrogenase FadE34"/>
    <property type="match status" value="1"/>
</dbReference>
<dbReference type="GO" id="GO:0070991">
    <property type="term" value="F:medium-chain fatty acyl-CoA dehydrogenase activity"/>
    <property type="evidence" value="ECO:0007669"/>
    <property type="project" value="UniProtKB-EC"/>
</dbReference>
<dbReference type="Gene3D" id="1.10.540.10">
    <property type="entry name" value="Acyl-CoA dehydrogenase/oxidase, N-terminal domain"/>
    <property type="match status" value="1"/>
</dbReference>